<dbReference type="InterPro" id="IPR017900">
    <property type="entry name" value="4Fe4S_Fe_S_CS"/>
</dbReference>
<evidence type="ECO:0000313" key="6">
    <source>
        <dbReference type="Proteomes" id="UP000199584"/>
    </source>
</evidence>
<dbReference type="RefSeq" id="WP_092487916.1">
    <property type="nucleotide sequence ID" value="NZ_FOYM01000059.1"/>
</dbReference>
<evidence type="ECO:0000256" key="3">
    <source>
        <dbReference type="ARBA" id="ARBA00023014"/>
    </source>
</evidence>
<keyword evidence="3" id="KW-0411">Iron-sulfur</keyword>
<dbReference type="InterPro" id="IPR017896">
    <property type="entry name" value="4Fe4S_Fe-S-bd"/>
</dbReference>
<keyword evidence="6" id="KW-1185">Reference proteome</keyword>
<protein>
    <submittedName>
        <fullName evidence="5">Epoxyqueuosine reductase QueG (Queuosine biosynthesis)</fullName>
    </submittedName>
</protein>
<evidence type="ECO:0000313" key="5">
    <source>
        <dbReference type="EMBL" id="SFR18435.1"/>
    </source>
</evidence>
<dbReference type="PROSITE" id="PS00198">
    <property type="entry name" value="4FE4S_FER_1"/>
    <property type="match status" value="1"/>
</dbReference>
<dbReference type="STRING" id="39060.SAMN05660706_1591"/>
<keyword evidence="1" id="KW-0479">Metal-binding</keyword>
<proteinExistence type="predicted"/>
<accession>A0A1I6EL67</accession>
<keyword evidence="2" id="KW-0408">Iron</keyword>
<dbReference type="Pfam" id="PF12838">
    <property type="entry name" value="Fer4_7"/>
    <property type="match status" value="1"/>
</dbReference>
<dbReference type="GO" id="GO:0046872">
    <property type="term" value="F:metal ion binding"/>
    <property type="evidence" value="ECO:0007669"/>
    <property type="project" value="UniProtKB-KW"/>
</dbReference>
<dbReference type="AlphaFoldDB" id="A0A1I6EL67"/>
<organism evidence="5 6">
    <name type="scientific">Desulfoscipio geothermicus DSM 3669</name>
    <dbReference type="NCBI Taxonomy" id="1121426"/>
    <lineage>
        <taxon>Bacteria</taxon>
        <taxon>Bacillati</taxon>
        <taxon>Bacillota</taxon>
        <taxon>Clostridia</taxon>
        <taxon>Eubacteriales</taxon>
        <taxon>Desulfallaceae</taxon>
        <taxon>Desulfoscipio</taxon>
    </lineage>
</organism>
<dbReference type="Proteomes" id="UP000199584">
    <property type="component" value="Unassembled WGS sequence"/>
</dbReference>
<reference evidence="6" key="1">
    <citation type="submission" date="2016-10" db="EMBL/GenBank/DDBJ databases">
        <authorList>
            <person name="Varghese N."/>
            <person name="Submissions S."/>
        </authorList>
    </citation>
    <scope>NUCLEOTIDE SEQUENCE [LARGE SCALE GENOMIC DNA]</scope>
    <source>
        <strain evidence="6">DSM 3669</strain>
    </source>
</reference>
<dbReference type="EMBL" id="FOYM01000059">
    <property type="protein sequence ID" value="SFR18435.1"/>
    <property type="molecule type" value="Genomic_DNA"/>
</dbReference>
<dbReference type="PROSITE" id="PS51379">
    <property type="entry name" value="4FE4S_FER_2"/>
    <property type="match status" value="1"/>
</dbReference>
<dbReference type="GO" id="GO:0051536">
    <property type="term" value="F:iron-sulfur cluster binding"/>
    <property type="evidence" value="ECO:0007669"/>
    <property type="project" value="UniProtKB-KW"/>
</dbReference>
<dbReference type="Gene3D" id="3.30.70.20">
    <property type="match status" value="1"/>
</dbReference>
<sequence>MTGMTEKLKKYAHDLGITAIGTAPVERYHLAPPGHRPGDFLPAAKSVVTFAYKLNDGPLNNLPVTRNQYMVEFEAVNQFLLQTAHKIARFLESGGYESVAFGPEAAIGDYPRLKGDLSHKHSAVLCGLGSFGINNLLLTPDHQARVRLASVVTTAPLDYDEPLIISVCHQCLKCVRECPSGALDDWEKSYSPQTGWTINKEKCAHYMFVTSAGKRCGLCVKACAQK</sequence>
<dbReference type="PANTHER" id="PTHR42827">
    <property type="entry name" value="IRON-SULFUR CLUSTER-BINDING PROTEIN-RELATED"/>
    <property type="match status" value="1"/>
</dbReference>
<name>A0A1I6EL67_9FIRM</name>
<dbReference type="SUPFAM" id="SSF54862">
    <property type="entry name" value="4Fe-4S ferredoxins"/>
    <property type="match status" value="1"/>
</dbReference>
<evidence type="ECO:0000259" key="4">
    <source>
        <dbReference type="PROSITE" id="PS51379"/>
    </source>
</evidence>
<feature type="domain" description="4Fe-4S ferredoxin-type" evidence="4">
    <location>
        <begin position="160"/>
        <end position="189"/>
    </location>
</feature>
<evidence type="ECO:0000256" key="1">
    <source>
        <dbReference type="ARBA" id="ARBA00022723"/>
    </source>
</evidence>
<gene>
    <name evidence="5" type="ORF">SAMN05660706_1591</name>
</gene>
<evidence type="ECO:0000256" key="2">
    <source>
        <dbReference type="ARBA" id="ARBA00023004"/>
    </source>
</evidence>
<dbReference type="OrthoDB" id="9815745at2"/>
<dbReference type="PANTHER" id="PTHR42827:SF1">
    <property type="entry name" value="IRON-SULFUR CLUSTER-BINDING PROTEIN"/>
    <property type="match status" value="1"/>
</dbReference>